<evidence type="ECO:0000256" key="2">
    <source>
        <dbReference type="ARBA" id="ARBA00022692"/>
    </source>
</evidence>
<dbReference type="EMBL" id="JBBWWQ010000013">
    <property type="protein sequence ID" value="KAK8934015.1"/>
    <property type="molecule type" value="Genomic_DNA"/>
</dbReference>
<sequence length="418" mass="46333">MSSIRGQAFSPKEDQALCYAWLEVSEDPVMGSNQKEQRMWERISIIFHNTRPQTCVGQRTPKSLSCRWSLLASKTSKFRGCIWQIEQRNPNDASELDISGTRPPPPPPCFFPSPALPPFHCRRRRPDRRPPAGSPDSGEHSGGCPATGGQGHHRPVAGQPPEGSPESGGSGKGGDGGAGEKTGGDSDFFLINIILHRGESRGGRAKPAPVTGSSHASPFFIPSLVVQGFAQLHPRRALLLRLPSTLHRLPQSRRCSQFRLQCSFSCMRYFMLQEELHEVKSSLFDSRVRRDHDVSCFRQIGAELRAELEKSWEELRPPPAVTLPDLLRPTLPGSSASGDPVGGIRSSHHRLYRRRWPPEDILAQKIYFWTYESAGEHMHPGRRKRGGESLGTMLVVGGLAEVACWVLCYPLDVLKSSI</sequence>
<evidence type="ECO:0000313" key="5">
    <source>
        <dbReference type="EMBL" id="KAK8934015.1"/>
    </source>
</evidence>
<feature type="compositionally biased region" description="Pro residues" evidence="4">
    <location>
        <begin position="102"/>
        <end position="117"/>
    </location>
</feature>
<evidence type="ECO:0000256" key="1">
    <source>
        <dbReference type="ARBA" id="ARBA00004370"/>
    </source>
</evidence>
<keyword evidence="2" id="KW-0812">Transmembrane</keyword>
<comment type="subcellular location">
    <subcellularLocation>
        <location evidence="1">Membrane</location>
    </subcellularLocation>
</comment>
<comment type="caution">
    <text evidence="5">The sequence shown here is derived from an EMBL/GenBank/DDBJ whole genome shotgun (WGS) entry which is preliminary data.</text>
</comment>
<gene>
    <name evidence="5" type="primary">BAC2</name>
    <name evidence="5" type="ORF">KSP39_PZI015914</name>
</gene>
<organism evidence="5 6">
    <name type="scientific">Platanthera zijinensis</name>
    <dbReference type="NCBI Taxonomy" id="2320716"/>
    <lineage>
        <taxon>Eukaryota</taxon>
        <taxon>Viridiplantae</taxon>
        <taxon>Streptophyta</taxon>
        <taxon>Embryophyta</taxon>
        <taxon>Tracheophyta</taxon>
        <taxon>Spermatophyta</taxon>
        <taxon>Magnoliopsida</taxon>
        <taxon>Liliopsida</taxon>
        <taxon>Asparagales</taxon>
        <taxon>Orchidaceae</taxon>
        <taxon>Orchidoideae</taxon>
        <taxon>Orchideae</taxon>
        <taxon>Orchidinae</taxon>
        <taxon>Platanthera</taxon>
    </lineage>
</organism>
<protein>
    <submittedName>
        <fullName evidence="5">Mitochondrial arginine transporter BAC2</fullName>
    </submittedName>
</protein>
<proteinExistence type="predicted"/>
<keyword evidence="6" id="KW-1185">Reference proteome</keyword>
<dbReference type="SUPFAM" id="SSF103506">
    <property type="entry name" value="Mitochondrial carrier"/>
    <property type="match status" value="1"/>
</dbReference>
<dbReference type="GO" id="GO:0016020">
    <property type="term" value="C:membrane"/>
    <property type="evidence" value="ECO:0007669"/>
    <property type="project" value="UniProtKB-SubCell"/>
</dbReference>
<dbReference type="AlphaFoldDB" id="A0AAP0BA48"/>
<dbReference type="Proteomes" id="UP001418222">
    <property type="component" value="Unassembled WGS sequence"/>
</dbReference>
<dbReference type="PANTHER" id="PTHR45125:SF3">
    <property type="entry name" value="NO-APICAL-MERISTEM-ASSOCIATED CARBOXY-TERMINAL DOMAIN PROTEIN"/>
    <property type="match status" value="1"/>
</dbReference>
<evidence type="ECO:0000256" key="3">
    <source>
        <dbReference type="ARBA" id="ARBA00023136"/>
    </source>
</evidence>
<keyword evidence="3" id="KW-0472">Membrane</keyword>
<dbReference type="PANTHER" id="PTHR45125">
    <property type="entry name" value="F21J9.4-RELATED"/>
    <property type="match status" value="1"/>
</dbReference>
<dbReference type="InterPro" id="IPR023395">
    <property type="entry name" value="MCP_dom_sf"/>
</dbReference>
<name>A0AAP0BA48_9ASPA</name>
<dbReference type="Gene3D" id="1.50.40.10">
    <property type="entry name" value="Mitochondrial carrier domain"/>
    <property type="match status" value="1"/>
</dbReference>
<evidence type="ECO:0000256" key="4">
    <source>
        <dbReference type="SAM" id="MobiDB-lite"/>
    </source>
</evidence>
<feature type="compositionally biased region" description="Gly residues" evidence="4">
    <location>
        <begin position="166"/>
        <end position="181"/>
    </location>
</feature>
<evidence type="ECO:0000313" key="6">
    <source>
        <dbReference type="Proteomes" id="UP001418222"/>
    </source>
</evidence>
<accession>A0AAP0BA48</accession>
<reference evidence="5 6" key="1">
    <citation type="journal article" date="2022" name="Nat. Plants">
        <title>Genomes of leafy and leafless Platanthera orchids illuminate the evolution of mycoheterotrophy.</title>
        <authorList>
            <person name="Li M.H."/>
            <person name="Liu K.W."/>
            <person name="Li Z."/>
            <person name="Lu H.C."/>
            <person name="Ye Q.L."/>
            <person name="Zhang D."/>
            <person name="Wang J.Y."/>
            <person name="Li Y.F."/>
            <person name="Zhong Z.M."/>
            <person name="Liu X."/>
            <person name="Yu X."/>
            <person name="Liu D.K."/>
            <person name="Tu X.D."/>
            <person name="Liu B."/>
            <person name="Hao Y."/>
            <person name="Liao X.Y."/>
            <person name="Jiang Y.T."/>
            <person name="Sun W.H."/>
            <person name="Chen J."/>
            <person name="Chen Y.Q."/>
            <person name="Ai Y."/>
            <person name="Zhai J.W."/>
            <person name="Wu S.S."/>
            <person name="Zhou Z."/>
            <person name="Hsiao Y.Y."/>
            <person name="Wu W.L."/>
            <person name="Chen Y.Y."/>
            <person name="Lin Y.F."/>
            <person name="Hsu J.L."/>
            <person name="Li C.Y."/>
            <person name="Wang Z.W."/>
            <person name="Zhao X."/>
            <person name="Zhong W.Y."/>
            <person name="Ma X.K."/>
            <person name="Ma L."/>
            <person name="Huang J."/>
            <person name="Chen G.Z."/>
            <person name="Huang M.Z."/>
            <person name="Huang L."/>
            <person name="Peng D.H."/>
            <person name="Luo Y.B."/>
            <person name="Zou S.Q."/>
            <person name="Chen S.P."/>
            <person name="Lan S."/>
            <person name="Tsai W.C."/>
            <person name="Van de Peer Y."/>
            <person name="Liu Z.J."/>
        </authorList>
    </citation>
    <scope>NUCLEOTIDE SEQUENCE [LARGE SCALE GENOMIC DNA]</scope>
    <source>
        <strain evidence="5">Lor287</strain>
    </source>
</reference>
<feature type="region of interest" description="Disordered" evidence="4">
    <location>
        <begin position="92"/>
        <end position="183"/>
    </location>
</feature>